<dbReference type="SUPFAM" id="SSF53067">
    <property type="entry name" value="Actin-like ATPase domain"/>
    <property type="match status" value="1"/>
</dbReference>
<sequence length="303" mass="32328">MKYAIGIDIGAAKIKGVLAGGAGKILACLEIPTGAKRKRAAILRDILKFIDCLKGEAEVRGLKLEGIGVGVPGTIKAGKLVFGGGTLKQFVGVDFKNLIQKKTGLKTALENDSAVFVSAESYFGAGKNFDRVAGVIWGSGIGGGILDKNNRPRVPARAVEIGHFIVEPDIKNEPKCGCGKRGCAENLASGKNIVRRYYARGGKMKNAGVREIYFSKEKAARKVLDDAYGYLGRAIAVFVDIINPDIIVIGGGVSNLPEPAYQKLREYSRRHLVKMPAKKLKITRSKLGNFSGALGAAMLLLAR</sequence>
<evidence type="ECO:0000313" key="2">
    <source>
        <dbReference type="EMBL" id="OHA16110.1"/>
    </source>
</evidence>
<gene>
    <name evidence="2" type="ORF">A3A10_00145</name>
</gene>
<dbReference type="EMBL" id="MHRA01000002">
    <property type="protein sequence ID" value="OHA16110.1"/>
    <property type="molecule type" value="Genomic_DNA"/>
</dbReference>
<dbReference type="InterPro" id="IPR000600">
    <property type="entry name" value="ROK"/>
</dbReference>
<dbReference type="Pfam" id="PF00480">
    <property type="entry name" value="ROK"/>
    <property type="match status" value="1"/>
</dbReference>
<evidence type="ECO:0000256" key="1">
    <source>
        <dbReference type="ARBA" id="ARBA00006479"/>
    </source>
</evidence>
<comment type="caution">
    <text evidence="2">The sequence shown here is derived from an EMBL/GenBank/DDBJ whole genome shotgun (WGS) entry which is preliminary data.</text>
</comment>
<proteinExistence type="inferred from homology"/>
<dbReference type="PANTHER" id="PTHR18964">
    <property type="entry name" value="ROK (REPRESSOR, ORF, KINASE) FAMILY"/>
    <property type="match status" value="1"/>
</dbReference>
<evidence type="ECO:0008006" key="4">
    <source>
        <dbReference type="Google" id="ProtNLM"/>
    </source>
</evidence>
<accession>A0A1G2LWW4</accession>
<dbReference type="Proteomes" id="UP000178116">
    <property type="component" value="Unassembled WGS sequence"/>
</dbReference>
<protein>
    <recommendedName>
        <fullName evidence="4">ROK family protein</fullName>
    </recommendedName>
</protein>
<reference evidence="2 3" key="1">
    <citation type="journal article" date="2016" name="Nat. Commun.">
        <title>Thousands of microbial genomes shed light on interconnected biogeochemical processes in an aquifer system.</title>
        <authorList>
            <person name="Anantharaman K."/>
            <person name="Brown C.T."/>
            <person name="Hug L.A."/>
            <person name="Sharon I."/>
            <person name="Castelle C.J."/>
            <person name="Probst A.J."/>
            <person name="Thomas B.C."/>
            <person name="Singh A."/>
            <person name="Wilkins M.J."/>
            <person name="Karaoz U."/>
            <person name="Brodie E.L."/>
            <person name="Williams K.H."/>
            <person name="Hubbard S.S."/>
            <person name="Banfield J.F."/>
        </authorList>
    </citation>
    <scope>NUCLEOTIDE SEQUENCE [LARGE SCALE GENOMIC DNA]</scope>
</reference>
<dbReference type="InterPro" id="IPR043129">
    <property type="entry name" value="ATPase_NBD"/>
</dbReference>
<dbReference type="PANTHER" id="PTHR18964:SF149">
    <property type="entry name" value="BIFUNCTIONAL UDP-N-ACETYLGLUCOSAMINE 2-EPIMERASE_N-ACETYLMANNOSAMINE KINASE"/>
    <property type="match status" value="1"/>
</dbReference>
<organism evidence="2 3">
    <name type="scientific">Candidatus Tagabacteria bacterium RIFCSPLOWO2_01_FULL_42_9</name>
    <dbReference type="NCBI Taxonomy" id="1802296"/>
    <lineage>
        <taxon>Bacteria</taxon>
        <taxon>Candidatus Tagaibacteriota</taxon>
    </lineage>
</organism>
<comment type="similarity">
    <text evidence="1">Belongs to the ROK (NagC/XylR) family.</text>
</comment>
<dbReference type="AlphaFoldDB" id="A0A1G2LWW4"/>
<dbReference type="Gene3D" id="3.30.420.40">
    <property type="match status" value="2"/>
</dbReference>
<name>A0A1G2LWW4_9BACT</name>
<evidence type="ECO:0000313" key="3">
    <source>
        <dbReference type="Proteomes" id="UP000178116"/>
    </source>
</evidence>